<keyword evidence="7" id="KW-1005">Bacterial flagellum biogenesis</keyword>
<evidence type="ECO:0000256" key="10">
    <source>
        <dbReference type="ARBA" id="ARBA00023136"/>
    </source>
</evidence>
<keyword evidence="4" id="KW-0813">Transport</keyword>
<feature type="domain" description="AAA+ ATPase" evidence="15">
    <location>
        <begin position="191"/>
        <end position="346"/>
    </location>
</feature>
<evidence type="ECO:0000259" key="16">
    <source>
        <dbReference type="SMART" id="SM00962"/>
    </source>
</evidence>
<keyword evidence="11" id="KW-1006">Bacterial flagellum protein export</keyword>
<dbReference type="GO" id="GO:0005886">
    <property type="term" value="C:plasma membrane"/>
    <property type="evidence" value="ECO:0007669"/>
    <property type="project" value="UniProtKB-SubCell"/>
</dbReference>
<keyword evidence="8" id="KW-0653">Protein transport</keyword>
<dbReference type="NCBIfam" id="TIGR03499">
    <property type="entry name" value="FlhF"/>
    <property type="match status" value="1"/>
</dbReference>
<evidence type="ECO:0000256" key="11">
    <source>
        <dbReference type="ARBA" id="ARBA00023225"/>
    </source>
</evidence>
<keyword evidence="5" id="KW-1003">Cell membrane</keyword>
<keyword evidence="6" id="KW-0547">Nucleotide-binding</keyword>
<dbReference type="PANTHER" id="PTHR43134">
    <property type="entry name" value="SIGNAL RECOGNITION PARTICLE RECEPTOR SUBUNIT ALPHA"/>
    <property type="match status" value="1"/>
</dbReference>
<comment type="subcellular location">
    <subcellularLocation>
        <location evidence="1">Cell membrane</location>
        <topology evidence="1">Peripheral membrane protein</topology>
        <orientation evidence="1">Cytoplasmic side</orientation>
    </subcellularLocation>
</comment>
<accession>A0A1M5KYC8</accession>
<dbReference type="InterPro" id="IPR047040">
    <property type="entry name" value="FlhF__GTPase_dom"/>
</dbReference>
<dbReference type="CDD" id="cd17873">
    <property type="entry name" value="FlhF"/>
    <property type="match status" value="1"/>
</dbReference>
<dbReference type="FunFam" id="3.40.50.300:FF:000695">
    <property type="entry name" value="Flagellar biosynthesis regulator FlhF"/>
    <property type="match status" value="1"/>
</dbReference>
<evidence type="ECO:0000256" key="12">
    <source>
        <dbReference type="ARBA" id="ARBA00025337"/>
    </source>
</evidence>
<proteinExistence type="inferred from homology"/>
<dbReference type="Pfam" id="PF00448">
    <property type="entry name" value="SRP54"/>
    <property type="match status" value="1"/>
</dbReference>
<evidence type="ECO:0000256" key="9">
    <source>
        <dbReference type="ARBA" id="ARBA00023134"/>
    </source>
</evidence>
<name>A0A1M5KYC8_9FIRM</name>
<keyword evidence="18" id="KW-1185">Reference proteome</keyword>
<evidence type="ECO:0000256" key="5">
    <source>
        <dbReference type="ARBA" id="ARBA00022475"/>
    </source>
</evidence>
<dbReference type="GO" id="GO:0005047">
    <property type="term" value="F:signal recognition particle binding"/>
    <property type="evidence" value="ECO:0007669"/>
    <property type="project" value="TreeGrafter"/>
</dbReference>
<dbReference type="OrthoDB" id="9778554at2"/>
<dbReference type="STRING" id="1123382.SAMN02745221_00519"/>
<evidence type="ECO:0000313" key="18">
    <source>
        <dbReference type="Proteomes" id="UP000242329"/>
    </source>
</evidence>
<dbReference type="Gene3D" id="3.40.50.300">
    <property type="entry name" value="P-loop containing nucleotide triphosphate hydrolases"/>
    <property type="match status" value="1"/>
</dbReference>
<dbReference type="GO" id="GO:0003924">
    <property type="term" value="F:GTPase activity"/>
    <property type="evidence" value="ECO:0007669"/>
    <property type="project" value="UniProtKB-UniRule"/>
</dbReference>
<dbReference type="RefSeq" id="WP_073089607.1">
    <property type="nucleotide sequence ID" value="NZ_FQWY01000006.1"/>
</dbReference>
<evidence type="ECO:0000256" key="1">
    <source>
        <dbReference type="ARBA" id="ARBA00004413"/>
    </source>
</evidence>
<evidence type="ECO:0000256" key="6">
    <source>
        <dbReference type="ARBA" id="ARBA00022741"/>
    </source>
</evidence>
<dbReference type="SMART" id="SM00962">
    <property type="entry name" value="SRP54"/>
    <property type="match status" value="1"/>
</dbReference>
<dbReference type="SMART" id="SM00382">
    <property type="entry name" value="AAA"/>
    <property type="match status" value="1"/>
</dbReference>
<protein>
    <recommendedName>
        <fullName evidence="3 13">Flagellar biosynthesis protein FlhF</fullName>
    </recommendedName>
</protein>
<keyword evidence="17" id="KW-0969">Cilium</keyword>
<evidence type="ECO:0000256" key="2">
    <source>
        <dbReference type="ARBA" id="ARBA00008531"/>
    </source>
</evidence>
<evidence type="ECO:0000256" key="3">
    <source>
        <dbReference type="ARBA" id="ARBA00014919"/>
    </source>
</evidence>
<dbReference type="InterPro" id="IPR020006">
    <property type="entry name" value="FlhF"/>
</dbReference>
<evidence type="ECO:0000256" key="7">
    <source>
        <dbReference type="ARBA" id="ARBA00022795"/>
    </source>
</evidence>
<dbReference type="PANTHER" id="PTHR43134:SF3">
    <property type="entry name" value="FLAGELLAR BIOSYNTHESIS PROTEIN FLHF"/>
    <property type="match status" value="1"/>
</dbReference>
<dbReference type="GO" id="GO:0006614">
    <property type="term" value="P:SRP-dependent cotranslational protein targeting to membrane"/>
    <property type="evidence" value="ECO:0007669"/>
    <property type="project" value="UniProtKB-UniRule"/>
</dbReference>
<evidence type="ECO:0000256" key="8">
    <source>
        <dbReference type="ARBA" id="ARBA00022927"/>
    </source>
</evidence>
<sequence length="388" mass="44305">MKIKKFLAKDYQTALKMAKAEMGPDAIILHTEKVKKKGIFGLFSPPQVEITVAVDETIKVRTDKKRDNFAASYEPGKRESVSAGNQIKSPEERESLFRELNTMKSMMEEIRNKMYEVELVRGMPEEIQRFFRMLLENNIDKDIALNIINKVENRLPPDKLHDKMWIRDLVLDALEEYVKEIRPIEIDVCRKGTVVMLIGPTGVGKTTTIAKLAANLTFMDKKEVALITLDTYRVAAAEQLRTFAEIIGIPISVVFDQVELKEAIEKYREKDVVFIDTAGRSPYNDEQMAELKEYIEVAAPDEIILVLSVTTQSSELVNIYNRFSLFNIDKIIFTKVDEARSYGQILNTIYEIKKPIAYITNGQNVPDDIKVPDPLYLAKMLLGKDEAL</sequence>
<dbReference type="GO" id="GO:0015031">
    <property type="term" value="P:protein transport"/>
    <property type="evidence" value="ECO:0007669"/>
    <property type="project" value="UniProtKB-KW"/>
</dbReference>
<keyword evidence="17" id="KW-0966">Cell projection</keyword>
<dbReference type="GO" id="GO:0044781">
    <property type="term" value="P:bacterial-type flagellum organization"/>
    <property type="evidence" value="ECO:0007669"/>
    <property type="project" value="UniProtKB-UniRule"/>
</dbReference>
<dbReference type="Proteomes" id="UP000242329">
    <property type="component" value="Unassembled WGS sequence"/>
</dbReference>
<keyword evidence="10" id="KW-0472">Membrane</keyword>
<feature type="region of interest" description="Disordered" evidence="14">
    <location>
        <begin position="69"/>
        <end position="88"/>
    </location>
</feature>
<evidence type="ECO:0000259" key="15">
    <source>
        <dbReference type="SMART" id="SM00382"/>
    </source>
</evidence>
<evidence type="ECO:0000256" key="4">
    <source>
        <dbReference type="ARBA" id="ARBA00022448"/>
    </source>
</evidence>
<dbReference type="InterPro" id="IPR003593">
    <property type="entry name" value="AAA+_ATPase"/>
</dbReference>
<keyword evidence="17" id="KW-0282">Flagellum</keyword>
<comment type="function">
    <text evidence="12">Necessary for flagellar biosynthesis. May be involved in translocation of the flagellum.</text>
</comment>
<reference evidence="18" key="1">
    <citation type="submission" date="2016-11" db="EMBL/GenBank/DDBJ databases">
        <authorList>
            <person name="Varghese N."/>
            <person name="Submissions S."/>
        </authorList>
    </citation>
    <scope>NUCLEOTIDE SEQUENCE [LARGE SCALE GENOMIC DNA]</scope>
    <source>
        <strain evidence="18">DSM 11003</strain>
    </source>
</reference>
<evidence type="ECO:0000256" key="13">
    <source>
        <dbReference type="NCBIfam" id="TIGR03499"/>
    </source>
</evidence>
<dbReference type="EMBL" id="FQWY01000006">
    <property type="protein sequence ID" value="SHG57715.1"/>
    <property type="molecule type" value="Genomic_DNA"/>
</dbReference>
<evidence type="ECO:0000313" key="17">
    <source>
        <dbReference type="EMBL" id="SHG57715.1"/>
    </source>
</evidence>
<gene>
    <name evidence="17" type="ORF">SAMN02745221_00519</name>
</gene>
<dbReference type="InterPro" id="IPR027417">
    <property type="entry name" value="P-loop_NTPase"/>
</dbReference>
<keyword evidence="9" id="KW-0342">GTP-binding</keyword>
<dbReference type="Gene3D" id="1.20.120.1380">
    <property type="entry name" value="Flagellar FlhF biosynthesis protein, N domain"/>
    <property type="match status" value="1"/>
</dbReference>
<dbReference type="AlphaFoldDB" id="A0A1M5KYC8"/>
<evidence type="ECO:0000256" key="14">
    <source>
        <dbReference type="SAM" id="MobiDB-lite"/>
    </source>
</evidence>
<dbReference type="SUPFAM" id="SSF52540">
    <property type="entry name" value="P-loop containing nucleoside triphosphate hydrolases"/>
    <property type="match status" value="1"/>
</dbReference>
<comment type="similarity">
    <text evidence="2">Belongs to the GTP-binding SRP family.</text>
</comment>
<dbReference type="GO" id="GO:0005525">
    <property type="term" value="F:GTP binding"/>
    <property type="evidence" value="ECO:0007669"/>
    <property type="project" value="UniProtKB-UniRule"/>
</dbReference>
<dbReference type="InterPro" id="IPR000897">
    <property type="entry name" value="SRP54_GTPase_dom"/>
</dbReference>
<organism evidence="17 18">
    <name type="scientific">Thermosyntropha lipolytica DSM 11003</name>
    <dbReference type="NCBI Taxonomy" id="1123382"/>
    <lineage>
        <taxon>Bacteria</taxon>
        <taxon>Bacillati</taxon>
        <taxon>Bacillota</taxon>
        <taxon>Clostridia</taxon>
        <taxon>Eubacteriales</taxon>
        <taxon>Syntrophomonadaceae</taxon>
        <taxon>Thermosyntropha</taxon>
    </lineage>
</organism>
<feature type="domain" description="SRP54-type proteins GTP-binding" evidence="16">
    <location>
        <begin position="192"/>
        <end position="383"/>
    </location>
</feature>